<evidence type="ECO:0000313" key="4">
    <source>
        <dbReference type="Proteomes" id="UP001623592"/>
    </source>
</evidence>
<feature type="transmembrane region" description="Helical" evidence="1">
    <location>
        <begin position="7"/>
        <end position="25"/>
    </location>
</feature>
<feature type="transmembrane region" description="Helical" evidence="1">
    <location>
        <begin position="191"/>
        <end position="212"/>
    </location>
</feature>
<accession>A0ABW8TGH4</accession>
<dbReference type="PANTHER" id="PTHR36435:SF1">
    <property type="entry name" value="CAAX AMINO TERMINAL PROTEASE FAMILY PROTEIN"/>
    <property type="match status" value="1"/>
</dbReference>
<dbReference type="Proteomes" id="UP001623592">
    <property type="component" value="Unassembled WGS sequence"/>
</dbReference>
<name>A0ABW8TGH4_9CLOT</name>
<gene>
    <name evidence="3" type="ORF">ACJDT4_10580</name>
</gene>
<sequence>MKRPIKVNIFFLILILLQVFGGYIIRPISKVIKFTVASSLLTTQLMFLILPVIIYFIITRQSIKETLRFNKIKIRSIGLIAVMGFLFVPVGMFLGQVTSFFFYNNVQDVFNKLQSLPLGLMLGVVALTPALCEEITMRGVVLSGYNGSKLWKAALINGFLFAVLHLNPPQFLYALVLGVMLAYVVRITNSIFASMIIHFIFNGTNTLLSWWSMKVNSTAAIKKSQAMLNNTSAKIMATVFLGVIAIIAVAAIVTLIKELIKDNKENLNNVNLLPSGSAEVMLLKDKIAAAVPVVISVVIYFLLVMKRI</sequence>
<dbReference type="EC" id="3.4.-.-" evidence="3"/>
<feature type="domain" description="CAAX prenyl protease 2/Lysostaphin resistance protein A-like" evidence="2">
    <location>
        <begin position="120"/>
        <end position="203"/>
    </location>
</feature>
<feature type="transmembrane region" description="Helical" evidence="1">
    <location>
        <begin position="31"/>
        <end position="58"/>
    </location>
</feature>
<dbReference type="PANTHER" id="PTHR36435">
    <property type="entry name" value="SLR1288 PROTEIN"/>
    <property type="match status" value="1"/>
</dbReference>
<reference evidence="3 4" key="1">
    <citation type="submission" date="2024-11" db="EMBL/GenBank/DDBJ databases">
        <authorList>
            <person name="Heng Y.C."/>
            <person name="Lim A.C.H."/>
            <person name="Lee J.K.Y."/>
            <person name="Kittelmann S."/>
        </authorList>
    </citation>
    <scope>NUCLEOTIDE SEQUENCE [LARGE SCALE GENOMIC DNA]</scope>
    <source>
        <strain evidence="3 4">WILCCON 0114</strain>
    </source>
</reference>
<keyword evidence="1" id="KW-1133">Transmembrane helix</keyword>
<feature type="transmembrane region" description="Helical" evidence="1">
    <location>
        <begin position="153"/>
        <end position="185"/>
    </location>
</feature>
<dbReference type="InterPro" id="IPR052710">
    <property type="entry name" value="CAAX_protease"/>
</dbReference>
<feature type="transmembrane region" description="Helical" evidence="1">
    <location>
        <begin position="79"/>
        <end position="103"/>
    </location>
</feature>
<keyword evidence="4" id="KW-1185">Reference proteome</keyword>
<feature type="transmembrane region" description="Helical" evidence="1">
    <location>
        <begin position="115"/>
        <end position="132"/>
    </location>
</feature>
<feature type="transmembrane region" description="Helical" evidence="1">
    <location>
        <begin position="233"/>
        <end position="256"/>
    </location>
</feature>
<protein>
    <submittedName>
        <fullName evidence="3">CPBP family intramembrane glutamic endopeptidase</fullName>
        <ecNumber evidence="3">3.4.-.-</ecNumber>
    </submittedName>
</protein>
<organism evidence="3 4">
    <name type="scientific">Clostridium neuense</name>
    <dbReference type="NCBI Taxonomy" id="1728934"/>
    <lineage>
        <taxon>Bacteria</taxon>
        <taxon>Bacillati</taxon>
        <taxon>Bacillota</taxon>
        <taxon>Clostridia</taxon>
        <taxon>Eubacteriales</taxon>
        <taxon>Clostridiaceae</taxon>
        <taxon>Clostridium</taxon>
    </lineage>
</organism>
<proteinExistence type="predicted"/>
<dbReference type="InterPro" id="IPR003675">
    <property type="entry name" value="Rce1/LyrA-like_dom"/>
</dbReference>
<evidence type="ECO:0000256" key="1">
    <source>
        <dbReference type="SAM" id="Phobius"/>
    </source>
</evidence>
<feature type="transmembrane region" description="Helical" evidence="1">
    <location>
        <begin position="287"/>
        <end position="305"/>
    </location>
</feature>
<keyword evidence="1" id="KW-0472">Membrane</keyword>
<evidence type="ECO:0000313" key="3">
    <source>
        <dbReference type="EMBL" id="MFL0250867.1"/>
    </source>
</evidence>
<dbReference type="RefSeq" id="WP_406787531.1">
    <property type="nucleotide sequence ID" value="NZ_JBJIAA010000008.1"/>
</dbReference>
<dbReference type="GO" id="GO:0016787">
    <property type="term" value="F:hydrolase activity"/>
    <property type="evidence" value="ECO:0007669"/>
    <property type="project" value="UniProtKB-KW"/>
</dbReference>
<evidence type="ECO:0000259" key="2">
    <source>
        <dbReference type="Pfam" id="PF02517"/>
    </source>
</evidence>
<dbReference type="Pfam" id="PF02517">
    <property type="entry name" value="Rce1-like"/>
    <property type="match status" value="1"/>
</dbReference>
<dbReference type="EMBL" id="JBJIAA010000008">
    <property type="protein sequence ID" value="MFL0250867.1"/>
    <property type="molecule type" value="Genomic_DNA"/>
</dbReference>
<keyword evidence="1" id="KW-0812">Transmembrane</keyword>
<keyword evidence="3" id="KW-0378">Hydrolase</keyword>
<comment type="caution">
    <text evidence="3">The sequence shown here is derived from an EMBL/GenBank/DDBJ whole genome shotgun (WGS) entry which is preliminary data.</text>
</comment>